<dbReference type="RefSeq" id="XP_028479716.1">
    <property type="nucleotide sequence ID" value="XM_028615859.1"/>
</dbReference>
<dbReference type="HAMAP" id="MF_00004">
    <property type="entry name" value="Aden_phosphoribosyltr"/>
    <property type="match status" value="1"/>
</dbReference>
<evidence type="ECO:0000313" key="13">
    <source>
        <dbReference type="EMBL" id="RSH87508.1"/>
    </source>
</evidence>
<evidence type="ECO:0000256" key="10">
    <source>
        <dbReference type="ARBA" id="ARBA00022679"/>
    </source>
</evidence>
<dbReference type="GO" id="GO:0016208">
    <property type="term" value="F:AMP binding"/>
    <property type="evidence" value="ECO:0007669"/>
    <property type="project" value="TreeGrafter"/>
</dbReference>
<evidence type="ECO:0000256" key="3">
    <source>
        <dbReference type="ARBA" id="ARBA00004496"/>
    </source>
</evidence>
<dbReference type="STRING" id="105984.A0A427Y8S7"/>
<dbReference type="GO" id="GO:0002055">
    <property type="term" value="F:adenine binding"/>
    <property type="evidence" value="ECO:0007669"/>
    <property type="project" value="TreeGrafter"/>
</dbReference>
<evidence type="ECO:0000256" key="9">
    <source>
        <dbReference type="ARBA" id="ARBA00022676"/>
    </source>
</evidence>
<dbReference type="PANTHER" id="PTHR32315:SF3">
    <property type="entry name" value="ADENINE PHOSPHORIBOSYLTRANSFERASE"/>
    <property type="match status" value="1"/>
</dbReference>
<comment type="caution">
    <text evidence="13">The sequence shown here is derived from an EMBL/GenBank/DDBJ whole genome shotgun (WGS) entry which is preliminary data.</text>
</comment>
<dbReference type="InterPro" id="IPR050054">
    <property type="entry name" value="UPRTase/APRTase"/>
</dbReference>
<dbReference type="PANTHER" id="PTHR32315">
    <property type="entry name" value="ADENINE PHOSPHORIBOSYLTRANSFERASE"/>
    <property type="match status" value="1"/>
</dbReference>
<dbReference type="GO" id="GO:0005737">
    <property type="term" value="C:cytoplasm"/>
    <property type="evidence" value="ECO:0007669"/>
    <property type="project" value="UniProtKB-SubCell"/>
</dbReference>
<proteinExistence type="inferred from homology"/>
<dbReference type="NCBIfam" id="NF002636">
    <property type="entry name" value="PRK02304.1-5"/>
    <property type="match status" value="1"/>
</dbReference>
<dbReference type="Pfam" id="PF00156">
    <property type="entry name" value="Pribosyltran"/>
    <property type="match status" value="1"/>
</dbReference>
<protein>
    <recommendedName>
        <fullName evidence="7">adenine phosphoribosyltransferase</fullName>
        <ecNumber evidence="7">2.4.2.7</ecNumber>
    </recommendedName>
</protein>
<dbReference type="EMBL" id="RSCE01000001">
    <property type="protein sequence ID" value="RSH87508.1"/>
    <property type="molecule type" value="Genomic_DNA"/>
</dbReference>
<name>A0A427Y8S7_9TREE</name>
<keyword evidence="9 13" id="KW-0328">Glycosyltransferase</keyword>
<evidence type="ECO:0000313" key="14">
    <source>
        <dbReference type="Proteomes" id="UP000279236"/>
    </source>
</evidence>
<dbReference type="InterPro" id="IPR000836">
    <property type="entry name" value="PRTase_dom"/>
</dbReference>
<evidence type="ECO:0000256" key="8">
    <source>
        <dbReference type="ARBA" id="ARBA00022490"/>
    </source>
</evidence>
<comment type="subcellular location">
    <subcellularLocation>
        <location evidence="3">Cytoplasm</location>
    </subcellularLocation>
</comment>
<comment type="function">
    <text evidence="2">Catalyzes a salvage reaction resulting in the formation of AMP, that is energically less costly than de novo synthesis.</text>
</comment>
<dbReference type="InterPro" id="IPR029057">
    <property type="entry name" value="PRTase-like"/>
</dbReference>
<comment type="subunit">
    <text evidence="6">Homodimer.</text>
</comment>
<dbReference type="EC" id="2.4.2.7" evidence="7"/>
<sequence length="179" mass="19210">MSDVAYLKSALGVHANFPQEGITFLDIFPLLRDPLAFETLITHLISHITTVHAGVKPDVIVGLDARGFLFGPIIAMRLGAAFVPVRKAGKLPGACNVVEYKKEYGVDRFEMQKDAIKPGQTVIVVDDLIATGGSAAGAGELIQQAGGKTLEYLFVVGLPFLNGDKKLDAPSYWIVEAED</sequence>
<dbReference type="GO" id="GO:0006168">
    <property type="term" value="P:adenine salvage"/>
    <property type="evidence" value="ECO:0007669"/>
    <property type="project" value="InterPro"/>
</dbReference>
<feature type="domain" description="Phosphoribosyltransferase" evidence="12">
    <location>
        <begin position="36"/>
        <end position="151"/>
    </location>
</feature>
<dbReference type="GO" id="GO:0044209">
    <property type="term" value="P:AMP salvage"/>
    <property type="evidence" value="ECO:0007669"/>
    <property type="project" value="UniProtKB-UniPathway"/>
</dbReference>
<dbReference type="AlphaFoldDB" id="A0A427Y8S7"/>
<gene>
    <name evidence="13" type="primary">APT1</name>
    <name evidence="13" type="ORF">EHS24_000016</name>
</gene>
<accession>A0A427Y8S7</accession>
<evidence type="ECO:0000259" key="12">
    <source>
        <dbReference type="Pfam" id="PF00156"/>
    </source>
</evidence>
<organism evidence="13 14">
    <name type="scientific">Apiotrichum porosum</name>
    <dbReference type="NCBI Taxonomy" id="105984"/>
    <lineage>
        <taxon>Eukaryota</taxon>
        <taxon>Fungi</taxon>
        <taxon>Dikarya</taxon>
        <taxon>Basidiomycota</taxon>
        <taxon>Agaricomycotina</taxon>
        <taxon>Tremellomycetes</taxon>
        <taxon>Trichosporonales</taxon>
        <taxon>Trichosporonaceae</taxon>
        <taxon>Apiotrichum</taxon>
    </lineage>
</organism>
<evidence type="ECO:0000256" key="6">
    <source>
        <dbReference type="ARBA" id="ARBA00011738"/>
    </source>
</evidence>
<comment type="similarity">
    <text evidence="5">Belongs to the purine/pyrimidine phosphoribosyltransferase family.</text>
</comment>
<evidence type="ECO:0000256" key="5">
    <source>
        <dbReference type="ARBA" id="ARBA00008391"/>
    </source>
</evidence>
<dbReference type="FunFam" id="3.40.50.2020:FF:000004">
    <property type="entry name" value="Adenine phosphoribosyltransferase"/>
    <property type="match status" value="1"/>
</dbReference>
<dbReference type="SUPFAM" id="SSF53271">
    <property type="entry name" value="PRTase-like"/>
    <property type="match status" value="1"/>
</dbReference>
<evidence type="ECO:0000256" key="7">
    <source>
        <dbReference type="ARBA" id="ARBA00011893"/>
    </source>
</evidence>
<evidence type="ECO:0000256" key="4">
    <source>
        <dbReference type="ARBA" id="ARBA00004659"/>
    </source>
</evidence>
<dbReference type="UniPathway" id="UPA00588">
    <property type="reaction ID" value="UER00646"/>
</dbReference>
<keyword evidence="10 13" id="KW-0808">Transferase</keyword>
<keyword evidence="8" id="KW-0963">Cytoplasm</keyword>
<reference evidence="13 14" key="1">
    <citation type="submission" date="2018-11" db="EMBL/GenBank/DDBJ databases">
        <title>Genome sequence of Apiotrichum porosum DSM 27194.</title>
        <authorList>
            <person name="Aliyu H."/>
            <person name="Gorte O."/>
            <person name="Ochsenreither K."/>
        </authorList>
    </citation>
    <scope>NUCLEOTIDE SEQUENCE [LARGE SCALE GENOMIC DNA]</scope>
    <source>
        <strain evidence="13 14">DSM 27194</strain>
    </source>
</reference>
<evidence type="ECO:0000256" key="11">
    <source>
        <dbReference type="ARBA" id="ARBA00022726"/>
    </source>
</evidence>
<dbReference type="GO" id="GO:0006166">
    <property type="term" value="P:purine ribonucleoside salvage"/>
    <property type="evidence" value="ECO:0007669"/>
    <property type="project" value="UniProtKB-KW"/>
</dbReference>
<dbReference type="InterPro" id="IPR005764">
    <property type="entry name" value="Ade_phspho_trans"/>
</dbReference>
<keyword evidence="14" id="KW-1185">Reference proteome</keyword>
<dbReference type="Gene3D" id="3.40.50.2020">
    <property type="match status" value="1"/>
</dbReference>
<dbReference type="Proteomes" id="UP000279236">
    <property type="component" value="Unassembled WGS sequence"/>
</dbReference>
<keyword evidence="11" id="KW-0660">Purine salvage</keyword>
<dbReference type="GeneID" id="39584559"/>
<comment type="catalytic activity">
    <reaction evidence="1">
        <text>AMP + diphosphate = 5-phospho-alpha-D-ribose 1-diphosphate + adenine</text>
        <dbReference type="Rhea" id="RHEA:16609"/>
        <dbReference type="ChEBI" id="CHEBI:16708"/>
        <dbReference type="ChEBI" id="CHEBI:33019"/>
        <dbReference type="ChEBI" id="CHEBI:58017"/>
        <dbReference type="ChEBI" id="CHEBI:456215"/>
        <dbReference type="EC" id="2.4.2.7"/>
    </reaction>
</comment>
<evidence type="ECO:0000256" key="2">
    <source>
        <dbReference type="ARBA" id="ARBA00003968"/>
    </source>
</evidence>
<dbReference type="OrthoDB" id="363185at2759"/>
<comment type="pathway">
    <text evidence="4">Purine metabolism; AMP biosynthesis via salvage pathway; AMP from adenine: step 1/1.</text>
</comment>
<dbReference type="CDD" id="cd06223">
    <property type="entry name" value="PRTases_typeI"/>
    <property type="match status" value="1"/>
</dbReference>
<evidence type="ECO:0000256" key="1">
    <source>
        <dbReference type="ARBA" id="ARBA00000868"/>
    </source>
</evidence>
<dbReference type="GO" id="GO:0003999">
    <property type="term" value="F:adenine phosphoribosyltransferase activity"/>
    <property type="evidence" value="ECO:0007669"/>
    <property type="project" value="UniProtKB-EC"/>
</dbReference>